<feature type="domain" description="Nephrocystin 3-like N-terminal" evidence="5">
    <location>
        <begin position="1"/>
        <end position="123"/>
    </location>
</feature>
<comment type="caution">
    <text evidence="6">The sequence shown here is derived from an EMBL/GenBank/DDBJ whole genome shotgun (WGS) entry which is preliminary data.</text>
</comment>
<evidence type="ECO:0000259" key="5">
    <source>
        <dbReference type="Pfam" id="PF24883"/>
    </source>
</evidence>
<dbReference type="Pfam" id="PF00023">
    <property type="entry name" value="Ank"/>
    <property type="match status" value="1"/>
</dbReference>
<feature type="repeat" description="ANK" evidence="3">
    <location>
        <begin position="831"/>
        <end position="863"/>
    </location>
</feature>
<dbReference type="Pfam" id="PF12796">
    <property type="entry name" value="Ank_2"/>
    <property type="match status" value="4"/>
</dbReference>
<dbReference type="Gene3D" id="1.25.40.20">
    <property type="entry name" value="Ankyrin repeat-containing domain"/>
    <property type="match status" value="4"/>
</dbReference>
<reference evidence="6" key="1">
    <citation type="submission" date="2021-03" db="EMBL/GenBank/DDBJ databases">
        <authorList>
            <person name="Tagirdzhanova G."/>
        </authorList>
    </citation>
    <scope>NUCLEOTIDE SEQUENCE</scope>
</reference>
<feature type="repeat" description="ANK" evidence="3">
    <location>
        <begin position="615"/>
        <end position="647"/>
    </location>
</feature>
<dbReference type="AlphaFoldDB" id="A0A8H3FZB2"/>
<sequence length="963" mass="105437">MLASKIIDQLQPLHVVAYFYMNNGKPHSASDLITSLLRQLCLPLDIVPDRLQQIFERTNGDPGYRLELGDLLKALKEASVSIDQPVTIIIDGLDQTNIRDLSGFEKFFDSLRDTSWKCIVTSRDSQNIFPKAYNRFFGFIIEDQANEQDIYNFVESILKENEPVDRLLDSDLDFRSELIHTLALKAHGMFHWVPLQMRRILDQTHLSGIRKALLSIPNDIRAIVRSALKMIELQDKSRAELAKQALALLTAAQSPLTSGAMCHALGLAKVLDRKKRPLKLNIDKIPNSESIIECCMGIIKMDPTTKFVTLAHYDMLLEMREHRVQLFAPEPTEWLARTCIAYLSLSDFSKGPCHELDTFRKCLEEFPFLDYASRYWGYHARVALSLGTPDVDISDDIYCFLKTPMNHALSLQVSESGPEGKQTSLVLHEEKFLRVSELQSATRQRLTTIAQTIVETSPDMISKQDLCGRTALHEAALAGWEDIVTLLLEAGTNCSLEDDEGKTPFDYAAKGGHAKVISILEGRTDGSQAQQVTSLVSQGARSRDDQKKLEEALWDAAEAGNSSVVEQLLQIFVNPNAKKDDISAVTIAARRGHKGVVRLLLDAKGKHSDLDGLSSDCIPLHQAIKNGHEHVAATLLQFGANIQTLDNFGRTALFETLDTPDIRGAALLLKKGIDISCRDFVGDNVLHDAARRGIVEHASLFVDQGMEVALPNKEGLTPLHLAARHGHYGVARILFRKSAAVENIDSTGQTPLMYAASAGNTALCDTLLCLGASINALGVVPKSSRVDSGADKDDSGLDSKTPLVATAPAGHEQIDRIIFEKRTDDKASSFDYKTPLVAAASVGQEQSVRMFLEEGANINASSGSSKTPLMHAVSAGHIEVVRLLLERGADINASKSGSQSALVLAAEAGHAKIVELLIDHGAILDATEQDLEAAIELAEKAGHQAVVELLRARSEKKGVSGNT</sequence>
<dbReference type="PANTHER" id="PTHR24198">
    <property type="entry name" value="ANKYRIN REPEAT AND PROTEIN KINASE DOMAIN-CONTAINING PROTEIN"/>
    <property type="match status" value="1"/>
</dbReference>
<dbReference type="SMART" id="SM00248">
    <property type="entry name" value="ANK"/>
    <property type="match status" value="12"/>
</dbReference>
<dbReference type="PANTHER" id="PTHR24198:SF165">
    <property type="entry name" value="ANKYRIN REPEAT-CONTAINING PROTEIN-RELATED"/>
    <property type="match status" value="1"/>
</dbReference>
<feature type="region of interest" description="Disordered" evidence="4">
    <location>
        <begin position="784"/>
        <end position="803"/>
    </location>
</feature>
<dbReference type="PROSITE" id="PS50297">
    <property type="entry name" value="ANK_REP_REGION"/>
    <property type="match status" value="7"/>
</dbReference>
<dbReference type="PROSITE" id="PS50088">
    <property type="entry name" value="ANK_REPEAT"/>
    <property type="match status" value="7"/>
</dbReference>
<feature type="repeat" description="ANK" evidence="3">
    <location>
        <begin position="714"/>
        <end position="746"/>
    </location>
</feature>
<accession>A0A8H3FZB2</accession>
<dbReference type="Pfam" id="PF24883">
    <property type="entry name" value="NPHP3_N"/>
    <property type="match status" value="1"/>
</dbReference>
<proteinExistence type="predicted"/>
<keyword evidence="1" id="KW-0677">Repeat</keyword>
<evidence type="ECO:0000256" key="3">
    <source>
        <dbReference type="PROSITE-ProRule" id="PRU00023"/>
    </source>
</evidence>
<evidence type="ECO:0000256" key="1">
    <source>
        <dbReference type="ARBA" id="ARBA00022737"/>
    </source>
</evidence>
<keyword evidence="2 3" id="KW-0040">ANK repeat</keyword>
<evidence type="ECO:0000256" key="4">
    <source>
        <dbReference type="SAM" id="MobiDB-lite"/>
    </source>
</evidence>
<dbReference type="SUPFAM" id="SSF48403">
    <property type="entry name" value="Ankyrin repeat"/>
    <property type="match status" value="2"/>
</dbReference>
<dbReference type="InterPro" id="IPR027417">
    <property type="entry name" value="P-loop_NTPase"/>
</dbReference>
<keyword evidence="7" id="KW-1185">Reference proteome</keyword>
<evidence type="ECO:0000256" key="2">
    <source>
        <dbReference type="ARBA" id="ARBA00023043"/>
    </source>
</evidence>
<feature type="compositionally biased region" description="Basic and acidic residues" evidence="4">
    <location>
        <begin position="784"/>
        <end position="797"/>
    </location>
</feature>
<gene>
    <name evidence="6" type="ORF">IMSHALPRED_009005</name>
</gene>
<dbReference type="Proteomes" id="UP000664534">
    <property type="component" value="Unassembled WGS sequence"/>
</dbReference>
<dbReference type="InterPro" id="IPR002110">
    <property type="entry name" value="Ankyrin_rpt"/>
</dbReference>
<dbReference type="PRINTS" id="PR01415">
    <property type="entry name" value="ANKYRIN"/>
</dbReference>
<evidence type="ECO:0000313" key="7">
    <source>
        <dbReference type="Proteomes" id="UP000664534"/>
    </source>
</evidence>
<dbReference type="SUPFAM" id="SSF52540">
    <property type="entry name" value="P-loop containing nucleoside triphosphate hydrolases"/>
    <property type="match status" value="1"/>
</dbReference>
<feature type="repeat" description="ANK" evidence="3">
    <location>
        <begin position="747"/>
        <end position="779"/>
    </location>
</feature>
<dbReference type="InterPro" id="IPR056884">
    <property type="entry name" value="NPHP3-like_N"/>
</dbReference>
<feature type="repeat" description="ANK" evidence="3">
    <location>
        <begin position="864"/>
        <end position="896"/>
    </location>
</feature>
<name>A0A8H3FZB2_9LECA</name>
<protein>
    <recommendedName>
        <fullName evidence="5">Nephrocystin 3-like N-terminal domain-containing protein</fullName>
    </recommendedName>
</protein>
<feature type="repeat" description="ANK" evidence="3">
    <location>
        <begin position="467"/>
        <end position="499"/>
    </location>
</feature>
<feature type="repeat" description="ANK" evidence="3">
    <location>
        <begin position="897"/>
        <end position="929"/>
    </location>
</feature>
<dbReference type="OrthoDB" id="20872at2759"/>
<dbReference type="InterPro" id="IPR036770">
    <property type="entry name" value="Ankyrin_rpt-contain_sf"/>
</dbReference>
<dbReference type="EMBL" id="CAJPDT010000067">
    <property type="protein sequence ID" value="CAF9932850.1"/>
    <property type="molecule type" value="Genomic_DNA"/>
</dbReference>
<organism evidence="6 7">
    <name type="scientific">Imshaugia aleurites</name>
    <dbReference type="NCBI Taxonomy" id="172621"/>
    <lineage>
        <taxon>Eukaryota</taxon>
        <taxon>Fungi</taxon>
        <taxon>Dikarya</taxon>
        <taxon>Ascomycota</taxon>
        <taxon>Pezizomycotina</taxon>
        <taxon>Lecanoromycetes</taxon>
        <taxon>OSLEUM clade</taxon>
        <taxon>Lecanoromycetidae</taxon>
        <taxon>Lecanorales</taxon>
        <taxon>Lecanorineae</taxon>
        <taxon>Parmeliaceae</taxon>
        <taxon>Imshaugia</taxon>
    </lineage>
</organism>
<evidence type="ECO:0000313" key="6">
    <source>
        <dbReference type="EMBL" id="CAF9932850.1"/>
    </source>
</evidence>